<name>A0A9P6ZQ34_9AGAM</name>
<feature type="non-terminal residue" evidence="2">
    <location>
        <position position="1"/>
    </location>
</feature>
<organism evidence="2 3">
    <name type="scientific">Suillus placidus</name>
    <dbReference type="NCBI Taxonomy" id="48579"/>
    <lineage>
        <taxon>Eukaryota</taxon>
        <taxon>Fungi</taxon>
        <taxon>Dikarya</taxon>
        <taxon>Basidiomycota</taxon>
        <taxon>Agaricomycotina</taxon>
        <taxon>Agaricomycetes</taxon>
        <taxon>Agaricomycetidae</taxon>
        <taxon>Boletales</taxon>
        <taxon>Suillineae</taxon>
        <taxon>Suillaceae</taxon>
        <taxon>Suillus</taxon>
    </lineage>
</organism>
<comment type="caution">
    <text evidence="2">The sequence shown here is derived from an EMBL/GenBank/DDBJ whole genome shotgun (WGS) entry which is preliminary data.</text>
</comment>
<keyword evidence="3" id="KW-1185">Reference proteome</keyword>
<proteinExistence type="predicted"/>
<dbReference type="AlphaFoldDB" id="A0A9P6ZQ34"/>
<evidence type="ECO:0000313" key="1">
    <source>
        <dbReference type="EMBL" id="KAG1770545.1"/>
    </source>
</evidence>
<dbReference type="EMBL" id="JABBWD010000064">
    <property type="protein sequence ID" value="KAG1770545.1"/>
    <property type="molecule type" value="Genomic_DNA"/>
</dbReference>
<dbReference type="EMBL" id="JABBWD010000040">
    <property type="protein sequence ID" value="KAG1774638.1"/>
    <property type="molecule type" value="Genomic_DNA"/>
</dbReference>
<dbReference type="Proteomes" id="UP000714275">
    <property type="component" value="Unassembled WGS sequence"/>
</dbReference>
<dbReference type="OrthoDB" id="47801at2759"/>
<reference evidence="2" key="1">
    <citation type="journal article" date="2020" name="New Phytol.">
        <title>Comparative genomics reveals dynamic genome evolution in host specialist ectomycorrhizal fungi.</title>
        <authorList>
            <person name="Lofgren L.A."/>
            <person name="Nguyen N.H."/>
            <person name="Vilgalys R."/>
            <person name="Ruytinx J."/>
            <person name="Liao H.L."/>
            <person name="Branco S."/>
            <person name="Kuo A."/>
            <person name="LaButti K."/>
            <person name="Lipzen A."/>
            <person name="Andreopoulos W."/>
            <person name="Pangilinan J."/>
            <person name="Riley R."/>
            <person name="Hundley H."/>
            <person name="Na H."/>
            <person name="Barry K."/>
            <person name="Grigoriev I.V."/>
            <person name="Stajich J.E."/>
            <person name="Kennedy P.G."/>
        </authorList>
    </citation>
    <scope>NUCLEOTIDE SEQUENCE</scope>
    <source>
        <strain evidence="2">DOB743</strain>
    </source>
</reference>
<feature type="non-terminal residue" evidence="2">
    <location>
        <position position="67"/>
    </location>
</feature>
<evidence type="ECO:0000313" key="3">
    <source>
        <dbReference type="Proteomes" id="UP000714275"/>
    </source>
</evidence>
<sequence length="67" mass="7600">DARVIKRLKGEQIGTILSQIRKYLLSLRREGGARTSDYMVHPTALAYLGRRSNYLRTANDSLSDMSD</sequence>
<accession>A0A9P6ZQ34</accession>
<gene>
    <name evidence="1" type="ORF">EV702DRAFT_920487</name>
    <name evidence="2" type="ORF">EV702DRAFT_922748</name>
</gene>
<protein>
    <submittedName>
        <fullName evidence="2">Uncharacterized protein</fullName>
    </submittedName>
</protein>
<evidence type="ECO:0000313" key="2">
    <source>
        <dbReference type="EMBL" id="KAG1774638.1"/>
    </source>
</evidence>